<evidence type="ECO:0000313" key="1">
    <source>
        <dbReference type="EMBL" id="QIP13735.1"/>
    </source>
</evidence>
<accession>A0A6G9AN85</accession>
<dbReference type="Gene3D" id="3.40.50.360">
    <property type="match status" value="1"/>
</dbReference>
<protein>
    <recommendedName>
        <fullName evidence="3">Flavodoxin family protein</fullName>
    </recommendedName>
</protein>
<organism evidence="1 2">
    <name type="scientific">Spirosoma aureum</name>
    <dbReference type="NCBI Taxonomy" id="2692134"/>
    <lineage>
        <taxon>Bacteria</taxon>
        <taxon>Pseudomonadati</taxon>
        <taxon>Bacteroidota</taxon>
        <taxon>Cytophagia</taxon>
        <taxon>Cytophagales</taxon>
        <taxon>Cytophagaceae</taxon>
        <taxon>Spirosoma</taxon>
    </lineage>
</organism>
<reference evidence="1 2" key="1">
    <citation type="submission" date="2020-03" db="EMBL/GenBank/DDBJ databases">
        <authorList>
            <person name="Kim M.K."/>
        </authorList>
    </citation>
    <scope>NUCLEOTIDE SEQUENCE [LARGE SCALE GENOMIC DNA]</scope>
    <source>
        <strain evidence="1 2">BT328</strain>
    </source>
</reference>
<dbReference type="Proteomes" id="UP000501802">
    <property type="component" value="Chromosome"/>
</dbReference>
<dbReference type="AlphaFoldDB" id="A0A6G9AN85"/>
<evidence type="ECO:0008006" key="3">
    <source>
        <dbReference type="Google" id="ProtNLM"/>
    </source>
</evidence>
<gene>
    <name evidence="1" type="ORF">G8759_14480</name>
</gene>
<dbReference type="InterPro" id="IPR029039">
    <property type="entry name" value="Flavoprotein-like_sf"/>
</dbReference>
<name>A0A6G9AN85_9BACT</name>
<sequence length="178" mass="19566">MKIIVISYSLTGNNDTLAASIALALSAEHIRITEPSSRTMWTIILDLLFNRTPQVTPVLNMVKGNELVIFVSPIWMGHIASPLRSCFQQLKARIGNYVFVSISGGADGANPKLDDELQMRLGKRPVALVDLSIATLLPAAPKPTRKDTSTYHLTARDVRSLTDTVVKRLRETLTLPAM</sequence>
<dbReference type="SUPFAM" id="SSF52218">
    <property type="entry name" value="Flavoproteins"/>
    <property type="match status" value="1"/>
</dbReference>
<keyword evidence="2" id="KW-1185">Reference proteome</keyword>
<dbReference type="EMBL" id="CP050063">
    <property type="protein sequence ID" value="QIP13735.1"/>
    <property type="molecule type" value="Genomic_DNA"/>
</dbReference>
<proteinExistence type="predicted"/>
<dbReference type="KEGG" id="spib:G8759_14480"/>
<evidence type="ECO:0000313" key="2">
    <source>
        <dbReference type="Proteomes" id="UP000501802"/>
    </source>
</evidence>